<sequence>MRRLCLCLTLLILSLSAISQQEADERRARDFSANGAYDKALEIYQKLYNKGANPEYYDPYISLLLQAKKFNEARELTSALMATDPESPVYPVDLGRVYQQQGFSERTDSLYKSLFRKLPKDEFRIREVAAAFYRANAYDYAVTTFTYGRKILGNDQAFAFDLLALYRYKKDRLMLISEYIHVLTFNADETIRRQAENSFFALFESDEHYGLLEEALRKAIKKRALQPELTKLLAWTCLQQGKYEDALNLLIGLDKKTGSDAKSIFTIGTTAFERNAFKEALPAFEYIAAKGSSAPLYDAAKARILFCKTEILSLANSTQEESDRLTQEYRDFINVTEDVEIKAVSLSKLASFHAYKLRGSTEAEKILQQALALPGLSLEMKNNIKLQLGDFSVLTGDIWEATLIYSQVEKDTEEASVKQEARFRNARLSYFRGDFIWAQAQLNDLKVATDQMLANDALNLSLLISEHTQSKMDTLALQAYARADMMVLTKRFERAFAILDSAESAGIGGSLADDMLMLRARIHLGMADYARAAEVLERITERYPLGIWADDALFLLGYTYETLKDIHKARACYEKIIINYPGSLFISEARIRFRSLRGDPLG</sequence>
<protein>
    <submittedName>
        <fullName evidence="2">Tetratricopeptide repeat protein</fullName>
    </submittedName>
</protein>
<dbReference type="InterPro" id="IPR011990">
    <property type="entry name" value="TPR-like_helical_dom_sf"/>
</dbReference>
<dbReference type="Gene3D" id="1.25.40.10">
    <property type="entry name" value="Tetratricopeptide repeat domain"/>
    <property type="match status" value="3"/>
</dbReference>
<dbReference type="Pfam" id="PF13174">
    <property type="entry name" value="TPR_6"/>
    <property type="match status" value="2"/>
</dbReference>
<dbReference type="OrthoDB" id="9763354at2"/>
<dbReference type="InterPro" id="IPR019734">
    <property type="entry name" value="TPR_rpt"/>
</dbReference>
<feature type="chain" id="PRO_5015740630" evidence="1">
    <location>
        <begin position="24"/>
        <end position="602"/>
    </location>
</feature>
<comment type="caution">
    <text evidence="2">The sequence shown here is derived from an EMBL/GenBank/DDBJ whole genome shotgun (WGS) entry which is preliminary data.</text>
</comment>
<keyword evidence="3" id="KW-1185">Reference proteome</keyword>
<feature type="signal peptide" evidence="1">
    <location>
        <begin position="1"/>
        <end position="23"/>
    </location>
</feature>
<name>A0A2T0U8U0_9SPHI</name>
<organism evidence="2 3">
    <name type="scientific">Arcticibacter pallidicorallinus</name>
    <dbReference type="NCBI Taxonomy" id="1259464"/>
    <lineage>
        <taxon>Bacteria</taxon>
        <taxon>Pseudomonadati</taxon>
        <taxon>Bacteroidota</taxon>
        <taxon>Sphingobacteriia</taxon>
        <taxon>Sphingobacteriales</taxon>
        <taxon>Sphingobacteriaceae</taxon>
        <taxon>Arcticibacter</taxon>
    </lineage>
</organism>
<dbReference type="AlphaFoldDB" id="A0A2T0U8U0"/>
<evidence type="ECO:0000256" key="1">
    <source>
        <dbReference type="SAM" id="SignalP"/>
    </source>
</evidence>
<reference evidence="2 3" key="1">
    <citation type="submission" date="2018-03" db="EMBL/GenBank/DDBJ databases">
        <title>Genomic Encyclopedia of Type Strains, Phase III (KMG-III): the genomes of soil and plant-associated and newly described type strains.</title>
        <authorList>
            <person name="Whitman W."/>
        </authorList>
    </citation>
    <scope>NUCLEOTIDE SEQUENCE [LARGE SCALE GENOMIC DNA]</scope>
    <source>
        <strain evidence="2 3">CGMCC 1.9313</strain>
    </source>
</reference>
<dbReference type="EMBL" id="PVTH01000002">
    <property type="protein sequence ID" value="PRY54334.1"/>
    <property type="molecule type" value="Genomic_DNA"/>
</dbReference>
<evidence type="ECO:0000313" key="2">
    <source>
        <dbReference type="EMBL" id="PRY54334.1"/>
    </source>
</evidence>
<dbReference type="RefSeq" id="WP_106291452.1">
    <property type="nucleotide sequence ID" value="NZ_PVTH01000002.1"/>
</dbReference>
<dbReference type="SUPFAM" id="SSF48452">
    <property type="entry name" value="TPR-like"/>
    <property type="match status" value="3"/>
</dbReference>
<dbReference type="Proteomes" id="UP000238034">
    <property type="component" value="Unassembled WGS sequence"/>
</dbReference>
<evidence type="ECO:0000313" key="3">
    <source>
        <dbReference type="Proteomes" id="UP000238034"/>
    </source>
</evidence>
<keyword evidence="1" id="KW-0732">Signal</keyword>
<proteinExistence type="predicted"/>
<gene>
    <name evidence="2" type="ORF">B0I27_102100</name>
</gene>
<accession>A0A2T0U8U0</accession>